<reference evidence="1" key="1">
    <citation type="submission" date="2019-04" db="EMBL/GenBank/DDBJ databases">
        <title>Microbes associate with the intestines of laboratory mice.</title>
        <authorList>
            <person name="Navarre W."/>
            <person name="Wong E."/>
            <person name="Huang K."/>
            <person name="Tropini C."/>
            <person name="Ng K."/>
            <person name="Yu B."/>
        </authorList>
    </citation>
    <scope>NUCLEOTIDE SEQUENCE</scope>
    <source>
        <strain evidence="1">NM04_E33</strain>
    </source>
</reference>
<evidence type="ECO:0000313" key="2">
    <source>
        <dbReference type="Proteomes" id="UP000306319"/>
    </source>
</evidence>
<gene>
    <name evidence="1" type="ORF">E5331_09195</name>
</gene>
<sequence length="62" mass="6864">MNRTFCIIAAIALIITGIRNWRNFFVLRSKGNYLWANSSGDPVWGTIALILGIASLILNIIS</sequence>
<protein>
    <submittedName>
        <fullName evidence="1">Uncharacterized protein</fullName>
    </submittedName>
</protein>
<comment type="caution">
    <text evidence="1">The sequence shown here is derived from an EMBL/GenBank/DDBJ whole genome shotgun (WGS) entry which is preliminary data.</text>
</comment>
<evidence type="ECO:0000313" key="1">
    <source>
        <dbReference type="EMBL" id="TGY78738.1"/>
    </source>
</evidence>
<keyword evidence="2" id="KW-1185">Reference proteome</keyword>
<accession>A0AC61RG19</accession>
<proteinExistence type="predicted"/>
<organism evidence="1 2">
    <name type="scientific">Lepagella muris</name>
    <dbReference type="NCBI Taxonomy" id="3032870"/>
    <lineage>
        <taxon>Bacteria</taxon>
        <taxon>Pseudomonadati</taxon>
        <taxon>Bacteroidota</taxon>
        <taxon>Bacteroidia</taxon>
        <taxon>Bacteroidales</taxon>
        <taxon>Muribaculaceae</taxon>
        <taxon>Lepagella</taxon>
    </lineage>
</organism>
<dbReference type="Proteomes" id="UP000306319">
    <property type="component" value="Unassembled WGS sequence"/>
</dbReference>
<dbReference type="EMBL" id="SRYB01000011">
    <property type="protein sequence ID" value="TGY78738.1"/>
    <property type="molecule type" value="Genomic_DNA"/>
</dbReference>
<name>A0AC61RG19_9BACT</name>